<sequence>MHFAIAVLILIVAWKRGDWKNWRDYHTTMMYFVLGDLLYLFLTANYALWRLKPDILLNNAFTEMIYMFVTFPLTALLFLSKYPKGDIGKQVIYILNWVLIYAAVEWILLITGRIIYQHGWNLYWSIIFDCTIFPMLRLFYKRPVLAYGISLIMCVFWVWYFKVPVNVPVEIK</sequence>
<dbReference type="InterPro" id="IPR048147">
    <property type="entry name" value="CBO0543-like"/>
</dbReference>
<dbReference type="OrthoDB" id="2628935at2"/>
<reference evidence="2 3" key="1">
    <citation type="submission" date="2019-07" db="EMBL/GenBank/DDBJ databases">
        <authorList>
            <person name="Kim J."/>
        </authorList>
    </citation>
    <scope>NUCLEOTIDE SEQUENCE [LARGE SCALE GENOMIC DNA]</scope>
    <source>
        <strain evidence="2 3">JC52</strain>
    </source>
</reference>
<keyword evidence="3" id="KW-1185">Reference proteome</keyword>
<feature type="transmembrane region" description="Helical" evidence="1">
    <location>
        <begin position="146"/>
        <end position="163"/>
    </location>
</feature>
<keyword evidence="1" id="KW-0812">Transmembrane</keyword>
<protein>
    <submittedName>
        <fullName evidence="2">Uncharacterized protein</fullName>
    </submittedName>
</protein>
<dbReference type="Proteomes" id="UP000317036">
    <property type="component" value="Unassembled WGS sequence"/>
</dbReference>
<feature type="transmembrane region" description="Helical" evidence="1">
    <location>
        <begin position="61"/>
        <end position="79"/>
    </location>
</feature>
<organism evidence="2 3">
    <name type="scientific">Paenibacillus cremeus</name>
    <dbReference type="NCBI Taxonomy" id="2163881"/>
    <lineage>
        <taxon>Bacteria</taxon>
        <taxon>Bacillati</taxon>
        <taxon>Bacillota</taxon>
        <taxon>Bacilli</taxon>
        <taxon>Bacillales</taxon>
        <taxon>Paenibacillaceae</taxon>
        <taxon>Paenibacillus</taxon>
    </lineage>
</organism>
<name>A0A559JVS7_9BACL</name>
<feature type="transmembrane region" description="Helical" evidence="1">
    <location>
        <begin position="122"/>
        <end position="140"/>
    </location>
</feature>
<dbReference type="AlphaFoldDB" id="A0A559JVS7"/>
<dbReference type="RefSeq" id="WP_144854155.1">
    <property type="nucleotide sequence ID" value="NZ_VNJI01000061.1"/>
</dbReference>
<evidence type="ECO:0000313" key="3">
    <source>
        <dbReference type="Proteomes" id="UP000317036"/>
    </source>
</evidence>
<gene>
    <name evidence="2" type="ORF">FPZ49_30845</name>
</gene>
<dbReference type="NCBIfam" id="NF041644">
    <property type="entry name" value="CBO0543_fam"/>
    <property type="match status" value="1"/>
</dbReference>
<proteinExistence type="predicted"/>
<feature type="transmembrane region" description="Helical" evidence="1">
    <location>
        <begin position="91"/>
        <end position="110"/>
    </location>
</feature>
<accession>A0A559JVS7</accession>
<keyword evidence="1" id="KW-0472">Membrane</keyword>
<comment type="caution">
    <text evidence="2">The sequence shown here is derived from an EMBL/GenBank/DDBJ whole genome shotgun (WGS) entry which is preliminary data.</text>
</comment>
<evidence type="ECO:0000256" key="1">
    <source>
        <dbReference type="SAM" id="Phobius"/>
    </source>
</evidence>
<keyword evidence="1" id="KW-1133">Transmembrane helix</keyword>
<dbReference type="EMBL" id="VNJI01000061">
    <property type="protein sequence ID" value="TVY04005.1"/>
    <property type="molecule type" value="Genomic_DNA"/>
</dbReference>
<feature type="transmembrane region" description="Helical" evidence="1">
    <location>
        <begin position="31"/>
        <end position="49"/>
    </location>
</feature>
<evidence type="ECO:0000313" key="2">
    <source>
        <dbReference type="EMBL" id="TVY04005.1"/>
    </source>
</evidence>